<sequence length="86" mass="9625">MTDLSFFTSPLSQEIRAEGRAEGIVKTKIKDILMLLDGRGVPVSDTDRHRITSCDDLDTLDRWFARAITATSISEVLDADQPDTER</sequence>
<dbReference type="EMBL" id="BNAT01000008">
    <property type="protein sequence ID" value="GHH87471.1"/>
    <property type="molecule type" value="Genomic_DNA"/>
</dbReference>
<gene>
    <name evidence="1" type="ORF">GCM10017771_28800</name>
</gene>
<protein>
    <submittedName>
        <fullName evidence="1">Uncharacterized protein</fullName>
    </submittedName>
</protein>
<reference evidence="1" key="1">
    <citation type="journal article" date="2014" name="Int. J. Syst. Evol. Microbiol.">
        <title>Complete genome sequence of Corynebacterium casei LMG S-19264T (=DSM 44701T), isolated from a smear-ripened cheese.</title>
        <authorList>
            <consortium name="US DOE Joint Genome Institute (JGI-PGF)"/>
            <person name="Walter F."/>
            <person name="Albersmeier A."/>
            <person name="Kalinowski J."/>
            <person name="Ruckert C."/>
        </authorList>
    </citation>
    <scope>NUCLEOTIDE SEQUENCE</scope>
    <source>
        <strain evidence="1">CGMCC 4.7403</strain>
    </source>
</reference>
<accession>A0A919GMZ2</accession>
<keyword evidence="2" id="KW-1185">Reference proteome</keyword>
<evidence type="ECO:0000313" key="2">
    <source>
        <dbReference type="Proteomes" id="UP000603227"/>
    </source>
</evidence>
<proteinExistence type="predicted"/>
<comment type="caution">
    <text evidence="1">The sequence shown here is derived from an EMBL/GenBank/DDBJ whole genome shotgun (WGS) entry which is preliminary data.</text>
</comment>
<dbReference type="AlphaFoldDB" id="A0A919GMZ2"/>
<reference evidence="1" key="2">
    <citation type="submission" date="2020-09" db="EMBL/GenBank/DDBJ databases">
        <authorList>
            <person name="Sun Q."/>
            <person name="Zhou Y."/>
        </authorList>
    </citation>
    <scope>NUCLEOTIDE SEQUENCE</scope>
    <source>
        <strain evidence="1">CGMCC 4.7403</strain>
    </source>
</reference>
<dbReference type="RefSeq" id="WP_189782833.1">
    <property type="nucleotide sequence ID" value="NZ_BNAT01000008.1"/>
</dbReference>
<dbReference type="Proteomes" id="UP000603227">
    <property type="component" value="Unassembled WGS sequence"/>
</dbReference>
<organism evidence="1 2">
    <name type="scientific">Streptomyces capitiformicae</name>
    <dbReference type="NCBI Taxonomy" id="2014920"/>
    <lineage>
        <taxon>Bacteria</taxon>
        <taxon>Bacillati</taxon>
        <taxon>Actinomycetota</taxon>
        <taxon>Actinomycetes</taxon>
        <taxon>Kitasatosporales</taxon>
        <taxon>Streptomycetaceae</taxon>
        <taxon>Streptomyces</taxon>
    </lineage>
</organism>
<evidence type="ECO:0000313" key="1">
    <source>
        <dbReference type="EMBL" id="GHH87471.1"/>
    </source>
</evidence>
<name>A0A919GMZ2_9ACTN</name>